<evidence type="ECO:0000259" key="2">
    <source>
        <dbReference type="Pfam" id="PF25821"/>
    </source>
</evidence>
<feature type="domain" description="DUF7950" evidence="2">
    <location>
        <begin position="162"/>
        <end position="295"/>
    </location>
</feature>
<dbReference type="PANTHER" id="PTHR33595">
    <property type="entry name" value="VON WILLEBRAND FACTOR A DOMAIN PROTEIN"/>
    <property type="match status" value="1"/>
</dbReference>
<dbReference type="EMBL" id="EQ973774">
    <property type="protein sequence ID" value="EEF50949.1"/>
    <property type="molecule type" value="Genomic_DNA"/>
</dbReference>
<feature type="region of interest" description="Disordered" evidence="1">
    <location>
        <begin position="71"/>
        <end position="90"/>
    </location>
</feature>
<organism evidence="3 4">
    <name type="scientific">Ricinus communis</name>
    <name type="common">Castor bean</name>
    <dbReference type="NCBI Taxonomy" id="3988"/>
    <lineage>
        <taxon>Eukaryota</taxon>
        <taxon>Viridiplantae</taxon>
        <taxon>Streptophyta</taxon>
        <taxon>Embryophyta</taxon>
        <taxon>Tracheophyta</taxon>
        <taxon>Spermatophyta</taxon>
        <taxon>Magnoliopsida</taxon>
        <taxon>eudicotyledons</taxon>
        <taxon>Gunneridae</taxon>
        <taxon>Pentapetalae</taxon>
        <taxon>rosids</taxon>
        <taxon>fabids</taxon>
        <taxon>Malpighiales</taxon>
        <taxon>Euphorbiaceae</taxon>
        <taxon>Acalyphoideae</taxon>
        <taxon>Acalypheae</taxon>
        <taxon>Ricinus</taxon>
    </lineage>
</organism>
<accession>B9RBM8</accession>
<dbReference type="Pfam" id="PF25821">
    <property type="entry name" value="DUF7950"/>
    <property type="match status" value="1"/>
</dbReference>
<dbReference type="eggNOG" id="ENOG502S057">
    <property type="taxonomic scope" value="Eukaryota"/>
</dbReference>
<evidence type="ECO:0000313" key="4">
    <source>
        <dbReference type="Proteomes" id="UP000008311"/>
    </source>
</evidence>
<dbReference type="STRING" id="3988.B9RBM8"/>
<dbReference type="FunCoup" id="B9RBM8">
    <property type="interactions" value="2"/>
</dbReference>
<dbReference type="OrthoDB" id="1898295at2759"/>
<evidence type="ECO:0000313" key="3">
    <source>
        <dbReference type="EMBL" id="EEF50949.1"/>
    </source>
</evidence>
<dbReference type="PANTHER" id="PTHR33595:SF4">
    <property type="entry name" value="EMB|CAB62340.1"/>
    <property type="match status" value="1"/>
</dbReference>
<proteinExistence type="predicted"/>
<dbReference type="Proteomes" id="UP000008311">
    <property type="component" value="Unassembled WGS sequence"/>
</dbReference>
<reference evidence="4" key="1">
    <citation type="journal article" date="2010" name="Nat. Biotechnol.">
        <title>Draft genome sequence of the oilseed species Ricinus communis.</title>
        <authorList>
            <person name="Chan A.P."/>
            <person name="Crabtree J."/>
            <person name="Zhao Q."/>
            <person name="Lorenzi H."/>
            <person name="Orvis J."/>
            <person name="Puiu D."/>
            <person name="Melake-Berhan A."/>
            <person name="Jones K.M."/>
            <person name="Redman J."/>
            <person name="Chen G."/>
            <person name="Cahoon E.B."/>
            <person name="Gedil M."/>
            <person name="Stanke M."/>
            <person name="Haas B.J."/>
            <person name="Wortman J.R."/>
            <person name="Fraser-Liggett C.M."/>
            <person name="Ravel J."/>
            <person name="Rabinowicz P.D."/>
        </authorList>
    </citation>
    <scope>NUCLEOTIDE SEQUENCE [LARGE SCALE GENOMIC DNA]</scope>
    <source>
        <strain evidence="4">cv. Hale</strain>
    </source>
</reference>
<dbReference type="OMA" id="FACIVRI"/>
<evidence type="ECO:0000256" key="1">
    <source>
        <dbReference type="SAM" id="MobiDB-lite"/>
    </source>
</evidence>
<protein>
    <recommendedName>
        <fullName evidence="2">DUF7950 domain-containing protein</fullName>
    </recommendedName>
</protein>
<sequence length="299" mass="34075">MDDDDGWRVITCSQDKTIVNRMMMRFRPIAPKPVTDGSSSTGGREPENKNRNGMVSSVRTKRKYVRVKKSKEYYKKRTKQKPSDLDDDSDTKEKLFTLQFFPEKTDLVKDQSGSCSNIVDRTIEKDHIQEKTDPTTASTNFSNKQENRDISCVAVADRTVFETVVTVESVTDTCMDEVVGGGVGLVGSTDVERMRNLEKDTCPGFISDGSSRVQWVNEAYEKMMMVMGRPESVEIRVRLVIKDKVFPYLNCPAFTCWVRLQYTWQKEKYCQMVPCDVWKMSIGGFAWRLDVKAALGLGL</sequence>
<dbReference type="KEGG" id="rcu:8271783"/>
<dbReference type="AlphaFoldDB" id="B9RBM8"/>
<dbReference type="InterPro" id="IPR057710">
    <property type="entry name" value="DUF7950"/>
</dbReference>
<keyword evidence="4" id="KW-1185">Reference proteome</keyword>
<feature type="region of interest" description="Disordered" evidence="1">
    <location>
        <begin position="29"/>
        <end position="61"/>
    </location>
</feature>
<gene>
    <name evidence="3" type="ORF">RCOM_1679020</name>
</gene>
<dbReference type="InParanoid" id="B9RBM8"/>
<name>B9RBM8_RICCO</name>